<dbReference type="OrthoDB" id="419167at2759"/>
<dbReference type="InterPro" id="IPR037185">
    <property type="entry name" value="EmrE-like"/>
</dbReference>
<keyword evidence="5 7" id="KW-1133">Transmembrane helix</keyword>
<feature type="transmembrane region" description="Helical" evidence="7">
    <location>
        <begin position="68"/>
        <end position="87"/>
    </location>
</feature>
<comment type="subcellular location">
    <subcellularLocation>
        <location evidence="1">Membrane</location>
        <topology evidence="1">Multi-pass membrane protein</topology>
    </subcellularLocation>
</comment>
<keyword evidence="6 7" id="KW-0472">Membrane</keyword>
<accession>A0A1V9WY45</accession>
<keyword evidence="9" id="KW-1185">Reference proteome</keyword>
<evidence type="ECO:0000256" key="1">
    <source>
        <dbReference type="ARBA" id="ARBA00004141"/>
    </source>
</evidence>
<dbReference type="GO" id="GO:0000139">
    <property type="term" value="C:Golgi membrane"/>
    <property type="evidence" value="ECO:0007669"/>
    <property type="project" value="InterPro"/>
</dbReference>
<feature type="transmembrane region" description="Helical" evidence="7">
    <location>
        <begin position="233"/>
        <end position="254"/>
    </location>
</feature>
<evidence type="ECO:0000256" key="2">
    <source>
        <dbReference type="ARBA" id="ARBA00009976"/>
    </source>
</evidence>
<feature type="transmembrane region" description="Helical" evidence="7">
    <location>
        <begin position="167"/>
        <end position="188"/>
    </location>
</feature>
<evidence type="ECO:0000313" key="9">
    <source>
        <dbReference type="Proteomes" id="UP000192247"/>
    </source>
</evidence>
<keyword evidence="3" id="KW-0762">Sugar transport</keyword>
<dbReference type="AlphaFoldDB" id="A0A1V9WY45"/>
<keyword evidence="3" id="KW-0813">Transport</keyword>
<dbReference type="Pfam" id="PF04142">
    <property type="entry name" value="Nuc_sug_transp"/>
    <property type="match status" value="1"/>
</dbReference>
<dbReference type="PANTHER" id="PTHR10231">
    <property type="entry name" value="NUCLEOTIDE-SUGAR TRANSMEMBRANE TRANSPORTER"/>
    <property type="match status" value="1"/>
</dbReference>
<keyword evidence="4 7" id="KW-0812">Transmembrane</keyword>
<comment type="similarity">
    <text evidence="2">Belongs to the nucleotide-sugar transporter family. SLC35A subfamily.</text>
</comment>
<evidence type="ECO:0000256" key="3">
    <source>
        <dbReference type="ARBA" id="ARBA00022597"/>
    </source>
</evidence>
<dbReference type="SUPFAM" id="SSF103481">
    <property type="entry name" value="Multidrug resistance efflux transporter EmrE"/>
    <property type="match status" value="1"/>
</dbReference>
<feature type="transmembrane region" description="Helical" evidence="7">
    <location>
        <begin position="99"/>
        <end position="121"/>
    </location>
</feature>
<dbReference type="EMBL" id="MNPL01033454">
    <property type="protein sequence ID" value="OQR66179.1"/>
    <property type="molecule type" value="Genomic_DNA"/>
</dbReference>
<dbReference type="STRING" id="418985.A0A1V9WY45"/>
<dbReference type="Proteomes" id="UP000192247">
    <property type="component" value="Unassembled WGS sequence"/>
</dbReference>
<feature type="transmembrane region" description="Helical" evidence="7">
    <location>
        <begin position="141"/>
        <end position="161"/>
    </location>
</feature>
<feature type="transmembrane region" description="Helical" evidence="7">
    <location>
        <begin position="266"/>
        <end position="286"/>
    </location>
</feature>
<protein>
    <submittedName>
        <fullName evidence="8">CMP-sialic acid transporter 1-like</fullName>
    </submittedName>
</protein>
<dbReference type="InParanoid" id="A0A1V9WY45"/>
<evidence type="ECO:0000256" key="6">
    <source>
        <dbReference type="ARBA" id="ARBA00023136"/>
    </source>
</evidence>
<evidence type="ECO:0000256" key="4">
    <source>
        <dbReference type="ARBA" id="ARBA00022692"/>
    </source>
</evidence>
<feature type="transmembrane region" description="Helical" evidence="7">
    <location>
        <begin position="298"/>
        <end position="322"/>
    </location>
</feature>
<dbReference type="InterPro" id="IPR007271">
    <property type="entry name" value="Nuc_sug_transpt"/>
</dbReference>
<reference evidence="8 9" key="1">
    <citation type="journal article" date="2017" name="Gigascience">
        <title>Draft genome of the honey bee ectoparasitic mite, Tropilaelaps mercedesae, is shaped by the parasitic life history.</title>
        <authorList>
            <person name="Dong X."/>
            <person name="Armstrong S.D."/>
            <person name="Xia D."/>
            <person name="Makepeace B.L."/>
            <person name="Darby A.C."/>
            <person name="Kadowaki T."/>
        </authorList>
    </citation>
    <scope>NUCLEOTIDE SEQUENCE [LARGE SCALE GENOMIC DNA]</scope>
    <source>
        <strain evidence="8">Wuxi-XJTLU</strain>
    </source>
</reference>
<dbReference type="GO" id="GO:0015165">
    <property type="term" value="F:pyrimidine nucleotide-sugar transmembrane transporter activity"/>
    <property type="evidence" value="ECO:0007669"/>
    <property type="project" value="InterPro"/>
</dbReference>
<name>A0A1V9WY45_9ACAR</name>
<gene>
    <name evidence="8" type="ORF">BIW11_14330</name>
</gene>
<organism evidence="8 9">
    <name type="scientific">Tropilaelaps mercedesae</name>
    <dbReference type="NCBI Taxonomy" id="418985"/>
    <lineage>
        <taxon>Eukaryota</taxon>
        <taxon>Metazoa</taxon>
        <taxon>Ecdysozoa</taxon>
        <taxon>Arthropoda</taxon>
        <taxon>Chelicerata</taxon>
        <taxon>Arachnida</taxon>
        <taxon>Acari</taxon>
        <taxon>Parasitiformes</taxon>
        <taxon>Mesostigmata</taxon>
        <taxon>Gamasina</taxon>
        <taxon>Dermanyssoidea</taxon>
        <taxon>Laelapidae</taxon>
        <taxon>Tropilaelaps</taxon>
    </lineage>
</organism>
<evidence type="ECO:0000256" key="5">
    <source>
        <dbReference type="ARBA" id="ARBA00022989"/>
    </source>
</evidence>
<comment type="caution">
    <text evidence="8">The sequence shown here is derived from an EMBL/GenBank/DDBJ whole genome shotgun (WGS) entry which is preliminary data.</text>
</comment>
<sequence length="425" mass="47100">MVHTPRVPYSTQCHLGVNYTKIARKETLDMKSLAHHTNQVSAVHRNKILAWASKVNHASSIMCDMSRASAAILVAYVTLFSVQYVLVKASQTAGGNYPYNSTLVVTATELLKLLIATAFLLKKWDLSELRALFRRYWRVPLLYVLPSSLYCISNNLVFLNLQSFDPITYNVLLQLRIVLTGILFQLFFKRVLSRIQWLSLIGLTAGCVVKQLGAKGPTGRAIDGLLQLVNWKGVFLLSQILCSCLAGILNEVFLKDDTGPIMLNNFCMYSTSVAANLFAVTIRGSFYDIIDTEQLSQILCIPHVLAIVVNGAASGMMIPIFLSHFNSITRVFMVSVELALIAFISWVVFGTPINLVTLATILIVTVATVAYVRNPVTENDDGKEINIEQDKRVCPPARCREGIANTAWHSGLGSSDRVQEIVTRL</sequence>
<evidence type="ECO:0000313" key="8">
    <source>
        <dbReference type="EMBL" id="OQR66179.1"/>
    </source>
</evidence>
<proteinExistence type="inferred from homology"/>
<evidence type="ECO:0000256" key="7">
    <source>
        <dbReference type="SAM" id="Phobius"/>
    </source>
</evidence>